<dbReference type="OrthoDB" id="933561at2"/>
<dbReference type="Proteomes" id="UP000030184">
    <property type="component" value="Unassembled WGS sequence"/>
</dbReference>
<keyword evidence="3" id="KW-1185">Reference proteome</keyword>
<protein>
    <recommendedName>
        <fullName evidence="1">Intradiol ring-cleavage dioxygenases domain-containing protein</fullName>
    </recommendedName>
</protein>
<dbReference type="SUPFAM" id="SSF49482">
    <property type="entry name" value="Aromatic compound dioxygenase"/>
    <property type="match status" value="1"/>
</dbReference>
<name>A0A098LV10_9FLAO</name>
<dbReference type="AlphaFoldDB" id="A0A098LV10"/>
<evidence type="ECO:0000259" key="1">
    <source>
        <dbReference type="Pfam" id="PF00775"/>
    </source>
</evidence>
<evidence type="ECO:0000313" key="3">
    <source>
        <dbReference type="Proteomes" id="UP000030184"/>
    </source>
</evidence>
<evidence type="ECO:0000313" key="2">
    <source>
        <dbReference type="EMBL" id="GAL90726.1"/>
    </source>
</evidence>
<sequence length="201" mass="23005">MKQLITLAFITGIFTFYNTLNAQELANNYKKRHAIFDYTEKQLNNVDTIPGFENKAEKLMITGTIFESDGVTPAKNVVLYICQADEDGDYHSKKINGKRSVKHQGWIKTDANGSYTFYTFVPGTHWGTKDLKQIHGYIKEPNTSTEYAINHFVFDDDPFLKKSCRKKIAKRGINNILKLEKKDGLLIGKRNIILQSSPQTY</sequence>
<dbReference type="GO" id="GO:0016702">
    <property type="term" value="F:oxidoreductase activity, acting on single donors with incorporation of molecular oxygen, incorporation of two atoms of oxygen"/>
    <property type="evidence" value="ECO:0007669"/>
    <property type="project" value="InterPro"/>
</dbReference>
<accession>A0A098LV10</accession>
<dbReference type="InterPro" id="IPR015889">
    <property type="entry name" value="Intradiol_dOase_core"/>
</dbReference>
<dbReference type="InterPro" id="IPR000627">
    <property type="entry name" value="Intradiol_dOase_C"/>
</dbReference>
<dbReference type="Pfam" id="PF00775">
    <property type="entry name" value="Dioxygenase_C"/>
    <property type="match status" value="1"/>
</dbReference>
<dbReference type="RefSeq" id="WP_045372590.1">
    <property type="nucleotide sequence ID" value="NZ_BBNY01000076.1"/>
</dbReference>
<feature type="domain" description="Intradiol ring-cleavage dioxygenases" evidence="1">
    <location>
        <begin position="50"/>
        <end position="125"/>
    </location>
</feature>
<organism evidence="2 3">
    <name type="scientific">Jejuia pallidilutea</name>
    <dbReference type="NCBI Taxonomy" id="504487"/>
    <lineage>
        <taxon>Bacteria</taxon>
        <taxon>Pseudomonadati</taxon>
        <taxon>Bacteroidota</taxon>
        <taxon>Flavobacteriia</taxon>
        <taxon>Flavobacteriales</taxon>
        <taxon>Flavobacteriaceae</taxon>
        <taxon>Jejuia</taxon>
    </lineage>
</organism>
<dbReference type="GO" id="GO:0008199">
    <property type="term" value="F:ferric iron binding"/>
    <property type="evidence" value="ECO:0007669"/>
    <property type="project" value="InterPro"/>
</dbReference>
<comment type="caution">
    <text evidence="2">The sequence shown here is derived from an EMBL/GenBank/DDBJ whole genome shotgun (WGS) entry which is preliminary data.</text>
</comment>
<dbReference type="Gene3D" id="2.60.130.10">
    <property type="entry name" value="Aromatic compound dioxygenase"/>
    <property type="match status" value="1"/>
</dbReference>
<reference evidence="3" key="1">
    <citation type="journal article" date="2014" name="Genome Announc.">
        <title>Draft Genome Sequence of Marine Flavobacterium Jejuia pallidilutea Strain 11shimoA1 and Pigmentation Mutants.</title>
        <authorList>
            <person name="Takatani N."/>
            <person name="Nakanishi M."/>
            <person name="Meirelles P."/>
            <person name="Mino S."/>
            <person name="Suda W."/>
            <person name="Oshima K."/>
            <person name="Hattori M."/>
            <person name="Ohkuma M."/>
            <person name="Hosokawa M."/>
            <person name="Miyashita K."/>
            <person name="Thompson F.L."/>
            <person name="Niwa A."/>
            <person name="Sawabe T."/>
            <person name="Sawabe T."/>
        </authorList>
    </citation>
    <scope>NUCLEOTIDE SEQUENCE [LARGE SCALE GENOMIC DNA]</scope>
    <source>
        <strain evidence="3">JCM 19538</strain>
    </source>
</reference>
<dbReference type="EMBL" id="BBNY01000076">
    <property type="protein sequence ID" value="GAL90726.1"/>
    <property type="molecule type" value="Genomic_DNA"/>
</dbReference>
<proteinExistence type="predicted"/>
<gene>
    <name evidence="2" type="ORF">JCM19538_491</name>
</gene>